<dbReference type="GO" id="GO:0043531">
    <property type="term" value="F:ADP binding"/>
    <property type="evidence" value="ECO:0007669"/>
    <property type="project" value="InterPro"/>
</dbReference>
<organism evidence="1 2">
    <name type="scientific">Gossypium barbadense</name>
    <name type="common">Sea Island cotton</name>
    <name type="synonym">Hibiscus barbadensis</name>
    <dbReference type="NCBI Taxonomy" id="3634"/>
    <lineage>
        <taxon>Eukaryota</taxon>
        <taxon>Viridiplantae</taxon>
        <taxon>Streptophyta</taxon>
        <taxon>Embryophyta</taxon>
        <taxon>Tracheophyta</taxon>
        <taxon>Spermatophyta</taxon>
        <taxon>Magnoliopsida</taxon>
        <taxon>eudicotyledons</taxon>
        <taxon>Gunneridae</taxon>
        <taxon>Pentapetalae</taxon>
        <taxon>rosids</taxon>
        <taxon>malvids</taxon>
        <taxon>Malvales</taxon>
        <taxon>Malvaceae</taxon>
        <taxon>Malvoideae</taxon>
        <taxon>Gossypium</taxon>
    </lineage>
</organism>
<accession>A0A2P5VXY3</accession>
<dbReference type="GO" id="GO:0006952">
    <property type="term" value="P:defense response"/>
    <property type="evidence" value="ECO:0007669"/>
    <property type="project" value="InterPro"/>
</dbReference>
<dbReference type="Proteomes" id="UP000239757">
    <property type="component" value="Unassembled WGS sequence"/>
</dbReference>
<protein>
    <submittedName>
        <fullName evidence="1">Uncharacterized protein</fullName>
    </submittedName>
</protein>
<dbReference type="SUPFAM" id="SSF52540">
    <property type="entry name" value="P-loop containing nucleoside triphosphate hydrolases"/>
    <property type="match status" value="1"/>
</dbReference>
<dbReference type="InterPro" id="IPR027417">
    <property type="entry name" value="P-loop_NTPase"/>
</dbReference>
<evidence type="ECO:0000313" key="2">
    <source>
        <dbReference type="Proteomes" id="UP000239757"/>
    </source>
</evidence>
<gene>
    <name evidence="1" type="ORF">GOBAR_AA37043</name>
</gene>
<dbReference type="AlphaFoldDB" id="A0A2P5VXY3"/>
<dbReference type="PANTHER" id="PTHR11017">
    <property type="entry name" value="LEUCINE-RICH REPEAT-CONTAINING PROTEIN"/>
    <property type="match status" value="1"/>
</dbReference>
<dbReference type="PANTHER" id="PTHR11017:SF305">
    <property type="entry name" value="TMV RESISTANCE PROTEIN N-LIKE"/>
    <property type="match status" value="1"/>
</dbReference>
<name>A0A2P5VXY3_GOSBA</name>
<sequence>MFDSEASTSYGGLSKLFEVKELASSESLQLFNWYAFGHNSVPESSMAYARSLVKHCGGLLLVFQVLGSSLSSKSMSSSKSALEKLEEIPDSKIQEIPRISYDSLEDDMTKIYSST</sequence>
<proteinExistence type="predicted"/>
<dbReference type="InterPro" id="IPR044974">
    <property type="entry name" value="Disease_R_plants"/>
</dbReference>
<evidence type="ECO:0000313" key="1">
    <source>
        <dbReference type="EMBL" id="PPR83669.1"/>
    </source>
</evidence>
<reference evidence="1 2" key="1">
    <citation type="submission" date="2015-01" db="EMBL/GenBank/DDBJ databases">
        <title>Genome of allotetraploid Gossypium barbadense reveals genomic plasticity and fiber elongation in cotton evolution.</title>
        <authorList>
            <person name="Chen X."/>
            <person name="Liu X."/>
            <person name="Zhao B."/>
            <person name="Zheng H."/>
            <person name="Hu Y."/>
            <person name="Lu G."/>
            <person name="Yang C."/>
            <person name="Chen J."/>
            <person name="Shan C."/>
            <person name="Zhang L."/>
            <person name="Zhou Y."/>
            <person name="Wang L."/>
            <person name="Guo W."/>
            <person name="Bai Y."/>
            <person name="Ruan J."/>
            <person name="Shangguan X."/>
            <person name="Mao Y."/>
            <person name="Jiang J."/>
            <person name="Zhu Y."/>
            <person name="Lei J."/>
            <person name="Kang H."/>
            <person name="Chen S."/>
            <person name="He X."/>
            <person name="Wang R."/>
            <person name="Wang Y."/>
            <person name="Chen J."/>
            <person name="Wang L."/>
            <person name="Yu S."/>
            <person name="Wang B."/>
            <person name="Wei J."/>
            <person name="Song S."/>
            <person name="Lu X."/>
            <person name="Gao Z."/>
            <person name="Gu W."/>
            <person name="Deng X."/>
            <person name="Ma D."/>
            <person name="Wang S."/>
            <person name="Liang W."/>
            <person name="Fang L."/>
            <person name="Cai C."/>
            <person name="Zhu X."/>
            <person name="Zhou B."/>
            <person name="Zhang Y."/>
            <person name="Chen Z."/>
            <person name="Xu S."/>
            <person name="Zhu R."/>
            <person name="Wang S."/>
            <person name="Zhang T."/>
            <person name="Zhao G."/>
        </authorList>
    </citation>
    <scope>NUCLEOTIDE SEQUENCE [LARGE SCALE GENOMIC DNA]</scope>
    <source>
        <strain evidence="2">cv. Xinhai21</strain>
        <tissue evidence="1">Leaf</tissue>
    </source>
</reference>
<dbReference type="EMBL" id="KZ670234">
    <property type="protein sequence ID" value="PPR83669.1"/>
    <property type="molecule type" value="Genomic_DNA"/>
</dbReference>
<dbReference type="InterPro" id="IPR042197">
    <property type="entry name" value="Apaf_helical"/>
</dbReference>
<dbReference type="Gene3D" id="1.10.8.430">
    <property type="entry name" value="Helical domain of apoptotic protease-activating factors"/>
    <property type="match status" value="1"/>
</dbReference>